<gene>
    <name evidence="2" type="ORF">HPBE_LOCUS16470</name>
</gene>
<dbReference type="EMBL" id="UZAH01029437">
    <property type="protein sequence ID" value="VDP06048.1"/>
    <property type="molecule type" value="Genomic_DNA"/>
</dbReference>
<feature type="domain" description="Reverse transcriptase" evidence="1">
    <location>
        <begin position="1"/>
        <end position="188"/>
    </location>
</feature>
<dbReference type="InterPro" id="IPR043128">
    <property type="entry name" value="Rev_trsase/Diguanyl_cyclase"/>
</dbReference>
<evidence type="ECO:0000313" key="4">
    <source>
        <dbReference type="WBParaSite" id="HPBE_0001647101-mRNA-1"/>
    </source>
</evidence>
<dbReference type="PROSITE" id="PS50878">
    <property type="entry name" value="RT_POL"/>
    <property type="match status" value="1"/>
</dbReference>
<dbReference type="PANTHER" id="PTHR47027">
    <property type="entry name" value="REVERSE TRANSCRIPTASE DOMAIN-CONTAINING PROTEIN"/>
    <property type="match status" value="1"/>
</dbReference>
<protein>
    <submittedName>
        <fullName evidence="4">Reverse transcriptase domain-containing protein</fullName>
    </submittedName>
</protein>
<accession>A0A3P8B858</accession>
<dbReference type="Proteomes" id="UP000050761">
    <property type="component" value="Unassembled WGS sequence"/>
</dbReference>
<dbReference type="CDD" id="cd01650">
    <property type="entry name" value="RT_nLTR_like"/>
    <property type="match status" value="1"/>
</dbReference>
<sequence length="229" mass="25589">MLSNNQCGSVAGCGTVDAIHAVRLLLEKQREKQKPVYFAFRDLENAFDCVPWEVIWYALRRHSIPEELIEWARILYSCPTSRVRTPAGTSMDFPISVGVHQGSALSPLLLVIAMDAITRDLQRAAPWTLLYADDVMLACEDKAVLERQAQAWCDRLALFGLKLNVKKTEYLTTDVNEHGSIKINGTELSRVTSFKYLVSTVTSDGSLKLEVNARVSAAWSKWRSLTGAL</sequence>
<dbReference type="SUPFAM" id="SSF56672">
    <property type="entry name" value="DNA/RNA polymerases"/>
    <property type="match status" value="1"/>
</dbReference>
<proteinExistence type="predicted"/>
<organism evidence="3 4">
    <name type="scientific">Heligmosomoides polygyrus</name>
    <name type="common">Parasitic roundworm</name>
    <dbReference type="NCBI Taxonomy" id="6339"/>
    <lineage>
        <taxon>Eukaryota</taxon>
        <taxon>Metazoa</taxon>
        <taxon>Ecdysozoa</taxon>
        <taxon>Nematoda</taxon>
        <taxon>Chromadorea</taxon>
        <taxon>Rhabditida</taxon>
        <taxon>Rhabditina</taxon>
        <taxon>Rhabditomorpha</taxon>
        <taxon>Strongyloidea</taxon>
        <taxon>Heligmosomidae</taxon>
        <taxon>Heligmosomoides</taxon>
    </lineage>
</organism>
<evidence type="ECO:0000313" key="3">
    <source>
        <dbReference type="Proteomes" id="UP000050761"/>
    </source>
</evidence>
<accession>A0A183G4L5</accession>
<dbReference type="WBParaSite" id="HPBE_0001647101-mRNA-1">
    <property type="protein sequence ID" value="HPBE_0001647101-mRNA-1"/>
    <property type="gene ID" value="HPBE_0001647101"/>
</dbReference>
<reference evidence="4" key="2">
    <citation type="submission" date="2019-09" db="UniProtKB">
        <authorList>
            <consortium name="WormBaseParasite"/>
        </authorList>
    </citation>
    <scope>IDENTIFICATION</scope>
</reference>
<keyword evidence="3" id="KW-1185">Reference proteome</keyword>
<evidence type="ECO:0000313" key="2">
    <source>
        <dbReference type="EMBL" id="VDP06048.1"/>
    </source>
</evidence>
<dbReference type="PANTHER" id="PTHR47027:SF28">
    <property type="entry name" value="ENDONUCLEASE-REVERSE TRANSCRIPTASE"/>
    <property type="match status" value="1"/>
</dbReference>
<dbReference type="InterPro" id="IPR043502">
    <property type="entry name" value="DNA/RNA_pol_sf"/>
</dbReference>
<dbReference type="OrthoDB" id="5849210at2759"/>
<dbReference type="Pfam" id="PF00078">
    <property type="entry name" value="RVT_1"/>
    <property type="match status" value="1"/>
</dbReference>
<name>A0A183G4L5_HELPZ</name>
<dbReference type="AlphaFoldDB" id="A0A183G4L5"/>
<dbReference type="InterPro" id="IPR000477">
    <property type="entry name" value="RT_dom"/>
</dbReference>
<dbReference type="Gene3D" id="3.30.70.270">
    <property type="match status" value="1"/>
</dbReference>
<evidence type="ECO:0000259" key="1">
    <source>
        <dbReference type="PROSITE" id="PS50878"/>
    </source>
</evidence>
<reference evidence="2 3" key="1">
    <citation type="submission" date="2018-11" db="EMBL/GenBank/DDBJ databases">
        <authorList>
            <consortium name="Pathogen Informatics"/>
        </authorList>
    </citation>
    <scope>NUCLEOTIDE SEQUENCE [LARGE SCALE GENOMIC DNA]</scope>
</reference>